<dbReference type="Pfam" id="PF13041">
    <property type="entry name" value="PPR_2"/>
    <property type="match status" value="3"/>
</dbReference>
<evidence type="ECO:0000256" key="2">
    <source>
        <dbReference type="ARBA" id="ARBA00022737"/>
    </source>
</evidence>
<comment type="similarity">
    <text evidence="1">Belongs to the PPR family. P subfamily.</text>
</comment>
<feature type="repeat" description="PPR" evidence="3">
    <location>
        <begin position="227"/>
        <end position="257"/>
    </location>
</feature>
<dbReference type="NCBIfam" id="TIGR00756">
    <property type="entry name" value="PPR"/>
    <property type="match status" value="8"/>
</dbReference>
<accession>A0A2H9ZU71</accession>
<keyword evidence="6" id="KW-1185">Reference proteome</keyword>
<feature type="region of interest" description="Disordered" evidence="4">
    <location>
        <begin position="29"/>
        <end position="50"/>
    </location>
</feature>
<gene>
    <name evidence="5" type="ORF">AXF42_Ash015743</name>
</gene>
<dbReference type="AlphaFoldDB" id="A0A2H9ZU71"/>
<evidence type="ECO:0000256" key="3">
    <source>
        <dbReference type="PROSITE-ProRule" id="PRU00708"/>
    </source>
</evidence>
<feature type="repeat" description="PPR" evidence="3">
    <location>
        <begin position="298"/>
        <end position="332"/>
    </location>
</feature>
<name>A0A2H9ZU71_9ASPA</name>
<dbReference type="Gene3D" id="1.25.40.10">
    <property type="entry name" value="Tetratricopeptide repeat domain"/>
    <property type="match status" value="3"/>
</dbReference>
<keyword evidence="2" id="KW-0677">Repeat</keyword>
<dbReference type="Proteomes" id="UP000236161">
    <property type="component" value="Unassembled WGS sequence"/>
</dbReference>
<evidence type="ECO:0000313" key="5">
    <source>
        <dbReference type="EMBL" id="PKA46849.1"/>
    </source>
</evidence>
<sequence length="433" mass="49014">MEKAAKVSPFRLTSILRLQKDPKLALHLFRNPHHGKPTSPPSPKPFRHSPRSYDLVICRLGRERMFSEMEEVIDQMAETRFSPKEALFCRIISFYGRARCPSSALRTFRRIPTFRCRRTIRSLNTLLDALLRCGEIGEIQALCRKLDASEFTPDACTYNILIRARAQSGSGSVRSACELFDEMRKMGIRPNVVSFGTLISALCLDSRLEDAFRLKEEMVRLHNVKPNAYIYTSLMKALCKQRELDRAILMKEEMLSDPDVVLDSAVYTTLIRGLFRAGRKEEVVEMLEEMKEKGVKPNAATFNAVIAGFCEGNEFEAAFETMKEMDSRGNEPDLVSYNTMVMGLCRAGRWREARDLFEDMPRRGCRPDVVTYRTLLDGMCAAGEVGEVALLLEEMAFNGFGPTAMSLKKVVEGVLNDGARSRARELIDCLICV</sequence>
<dbReference type="OrthoDB" id="185373at2759"/>
<dbReference type="Pfam" id="PF01535">
    <property type="entry name" value="PPR"/>
    <property type="match status" value="2"/>
</dbReference>
<dbReference type="InterPro" id="IPR011990">
    <property type="entry name" value="TPR-like_helical_dom_sf"/>
</dbReference>
<protein>
    <submittedName>
        <fullName evidence="5">Pentatricopeptide repeat-containing protein</fullName>
        <ecNumber evidence="5">2.1.1.204</ecNumber>
    </submittedName>
</protein>
<dbReference type="EMBL" id="KZ453894">
    <property type="protein sequence ID" value="PKA46849.1"/>
    <property type="molecule type" value="Genomic_DNA"/>
</dbReference>
<feature type="repeat" description="PPR" evidence="3">
    <location>
        <begin position="368"/>
        <end position="402"/>
    </location>
</feature>
<dbReference type="GO" id="GO:0008168">
    <property type="term" value="F:methyltransferase activity"/>
    <property type="evidence" value="ECO:0007669"/>
    <property type="project" value="UniProtKB-KW"/>
</dbReference>
<feature type="repeat" description="PPR" evidence="3">
    <location>
        <begin position="154"/>
        <end position="190"/>
    </location>
</feature>
<evidence type="ECO:0000313" key="6">
    <source>
        <dbReference type="Proteomes" id="UP000236161"/>
    </source>
</evidence>
<feature type="repeat" description="PPR" evidence="3">
    <location>
        <begin position="49"/>
        <end position="83"/>
    </location>
</feature>
<organism evidence="5 6">
    <name type="scientific">Apostasia shenzhenica</name>
    <dbReference type="NCBI Taxonomy" id="1088818"/>
    <lineage>
        <taxon>Eukaryota</taxon>
        <taxon>Viridiplantae</taxon>
        <taxon>Streptophyta</taxon>
        <taxon>Embryophyta</taxon>
        <taxon>Tracheophyta</taxon>
        <taxon>Spermatophyta</taxon>
        <taxon>Magnoliopsida</taxon>
        <taxon>Liliopsida</taxon>
        <taxon>Asparagales</taxon>
        <taxon>Orchidaceae</taxon>
        <taxon>Apostasioideae</taxon>
        <taxon>Apostasia</taxon>
    </lineage>
</organism>
<dbReference type="PANTHER" id="PTHR47447">
    <property type="entry name" value="OS03G0856100 PROTEIN"/>
    <property type="match status" value="1"/>
</dbReference>
<evidence type="ECO:0000256" key="4">
    <source>
        <dbReference type="SAM" id="MobiDB-lite"/>
    </source>
</evidence>
<keyword evidence="5" id="KW-0808">Transferase</keyword>
<dbReference type="PROSITE" id="PS51375">
    <property type="entry name" value="PPR"/>
    <property type="match status" value="8"/>
</dbReference>
<dbReference type="PANTHER" id="PTHR47447:SF22">
    <property type="entry name" value="TETRATRICOPEPTIDE-LIKE HELICAL DOMAIN SUPERFAMILY"/>
    <property type="match status" value="1"/>
</dbReference>
<proteinExistence type="inferred from homology"/>
<dbReference type="EC" id="2.1.1.204" evidence="5"/>
<evidence type="ECO:0000256" key="1">
    <source>
        <dbReference type="ARBA" id="ARBA00007626"/>
    </source>
</evidence>
<keyword evidence="5" id="KW-0489">Methyltransferase</keyword>
<feature type="repeat" description="PPR" evidence="3">
    <location>
        <begin position="191"/>
        <end position="221"/>
    </location>
</feature>
<reference evidence="5 6" key="1">
    <citation type="journal article" date="2017" name="Nature">
        <title>The Apostasia genome and the evolution of orchids.</title>
        <authorList>
            <person name="Zhang G.Q."/>
            <person name="Liu K.W."/>
            <person name="Li Z."/>
            <person name="Lohaus R."/>
            <person name="Hsiao Y.Y."/>
            <person name="Niu S.C."/>
            <person name="Wang J.Y."/>
            <person name="Lin Y.C."/>
            <person name="Xu Q."/>
            <person name="Chen L.J."/>
            <person name="Yoshida K."/>
            <person name="Fujiwara S."/>
            <person name="Wang Z.W."/>
            <person name="Zhang Y.Q."/>
            <person name="Mitsuda N."/>
            <person name="Wang M."/>
            <person name="Liu G.H."/>
            <person name="Pecoraro L."/>
            <person name="Huang H.X."/>
            <person name="Xiao X.J."/>
            <person name="Lin M."/>
            <person name="Wu X.Y."/>
            <person name="Wu W.L."/>
            <person name="Chen Y.Y."/>
            <person name="Chang S.B."/>
            <person name="Sakamoto S."/>
            <person name="Ohme-Takagi M."/>
            <person name="Yagi M."/>
            <person name="Zeng S.J."/>
            <person name="Shen C.Y."/>
            <person name="Yeh C.M."/>
            <person name="Luo Y.B."/>
            <person name="Tsai W.C."/>
            <person name="Van de Peer Y."/>
            <person name="Liu Z.J."/>
        </authorList>
    </citation>
    <scope>NUCLEOTIDE SEQUENCE [LARGE SCALE GENOMIC DNA]</scope>
    <source>
        <strain evidence="6">cv. Shenzhen</strain>
        <tissue evidence="5">Stem</tissue>
    </source>
</reference>
<dbReference type="InterPro" id="IPR002885">
    <property type="entry name" value="PPR_rpt"/>
</dbReference>
<dbReference type="GO" id="GO:0032259">
    <property type="term" value="P:methylation"/>
    <property type="evidence" value="ECO:0007669"/>
    <property type="project" value="UniProtKB-KW"/>
</dbReference>
<feature type="repeat" description="PPR" evidence="3">
    <location>
        <begin position="263"/>
        <end position="297"/>
    </location>
</feature>
<feature type="repeat" description="PPR" evidence="3">
    <location>
        <begin position="333"/>
        <end position="367"/>
    </location>
</feature>